<proteinExistence type="inferred from homology"/>
<gene>
    <name evidence="4" type="ORF">OEZ85_005029</name>
</gene>
<dbReference type="Proteomes" id="UP001244341">
    <property type="component" value="Chromosome 12b"/>
</dbReference>
<evidence type="ECO:0000259" key="2">
    <source>
        <dbReference type="Pfam" id="PF19036"/>
    </source>
</evidence>
<dbReference type="PANTHER" id="PTHR13027:SF7">
    <property type="entry name" value="VACUOLAR FUSION PROTEIN MON1 HOMOLOG"/>
    <property type="match status" value="1"/>
</dbReference>
<evidence type="ECO:0000313" key="4">
    <source>
        <dbReference type="EMBL" id="WIA20651.1"/>
    </source>
</evidence>
<evidence type="ECO:0000256" key="1">
    <source>
        <dbReference type="RuleBase" id="RU367048"/>
    </source>
</evidence>
<organism evidence="4 5">
    <name type="scientific">Tetradesmus obliquus</name>
    <name type="common">Green alga</name>
    <name type="synonym">Acutodesmus obliquus</name>
    <dbReference type="NCBI Taxonomy" id="3088"/>
    <lineage>
        <taxon>Eukaryota</taxon>
        <taxon>Viridiplantae</taxon>
        <taxon>Chlorophyta</taxon>
        <taxon>core chlorophytes</taxon>
        <taxon>Chlorophyceae</taxon>
        <taxon>CS clade</taxon>
        <taxon>Sphaeropleales</taxon>
        <taxon>Scenedesmaceae</taxon>
        <taxon>Tetradesmus</taxon>
    </lineage>
</organism>
<dbReference type="EMBL" id="CP126219">
    <property type="protein sequence ID" value="WIA20651.1"/>
    <property type="molecule type" value="Genomic_DNA"/>
</dbReference>
<dbReference type="InterPro" id="IPR043972">
    <property type="entry name" value="FUZ/MON1/HPS1_longin_1"/>
</dbReference>
<dbReference type="Pfam" id="PF19037">
    <property type="entry name" value="Fuz_longin_2"/>
    <property type="match status" value="1"/>
</dbReference>
<evidence type="ECO:0000313" key="5">
    <source>
        <dbReference type="Proteomes" id="UP001244341"/>
    </source>
</evidence>
<comment type="function">
    <text evidence="1">Plays an important role in membrane trafficking through the secretory apparatus.</text>
</comment>
<dbReference type="PANTHER" id="PTHR13027">
    <property type="entry name" value="SAND PROTEIN-RELATED"/>
    <property type="match status" value="1"/>
</dbReference>
<name>A0ABY8UGP1_TETOB</name>
<dbReference type="InterPro" id="IPR004353">
    <property type="entry name" value="Mon1"/>
</dbReference>
<dbReference type="InterPro" id="IPR043971">
    <property type="entry name" value="FUZ/MON1/HPS1_longin_2"/>
</dbReference>
<dbReference type="Pfam" id="PF19036">
    <property type="entry name" value="Fuz_longin_1"/>
    <property type="match status" value="1"/>
</dbReference>
<feature type="domain" description="FUZ/MON1/HPS1 first Longin" evidence="2">
    <location>
        <begin position="49"/>
        <end position="170"/>
    </location>
</feature>
<evidence type="ECO:0000259" key="3">
    <source>
        <dbReference type="Pfam" id="PF19037"/>
    </source>
</evidence>
<reference evidence="4 5" key="1">
    <citation type="submission" date="2023-05" db="EMBL/GenBank/DDBJ databases">
        <title>A 100% complete, gapless, phased diploid assembly of the Scenedesmus obliquus UTEX 3031 genome.</title>
        <authorList>
            <person name="Biondi T.C."/>
            <person name="Hanschen E.R."/>
            <person name="Kwon T."/>
            <person name="Eng W."/>
            <person name="Kruse C.P.S."/>
            <person name="Koehler S.I."/>
            <person name="Kunde Y."/>
            <person name="Gleasner C.D."/>
            <person name="You Mak K.T."/>
            <person name="Polle J."/>
            <person name="Hovde B.T."/>
            <person name="Starkenburg S.R."/>
        </authorList>
    </citation>
    <scope>NUCLEOTIDE SEQUENCE [LARGE SCALE GENOMIC DNA]</scope>
    <source>
        <strain evidence="4 5">DOE0152z</strain>
    </source>
</reference>
<accession>A0ABY8UGP1</accession>
<keyword evidence="5" id="KW-1185">Reference proteome</keyword>
<sequence length="534" mass="54919">MHLARLGSGAGSPVSPRLRAAAAGGSSTAGSAAAAAGDDGWSVWQRRRRHFFVLTAAGKPVFSRHGDEQALAGFMAVIQALVSVVADQGDSIQSISVGNCELVFLLAGQLYLVAVSSRGEAPAALRRQLQLLYQSILMVVTGGIEKLLQRSAGYDLQQLLAGSKPSLSALTSAFSDCPGWMLGSVEPAAATAADRQAAAAALSTAVKTGEALYGVLLVGRRLLAAAAGKGPPPLNVFDLLLLVNFANSNESLRHSETFVPVCLPNFQPNAFLHAYITNIEPGEHHQQQQQQQWHSHKHPHDACPSSIFLLLLSGSADSFHKLSAAKQAFAAAMAATPPAGAAAVAAGGGAGNGTAAAAAAAAAAPQAAAAAAAGGGVLARAQAAAARLPGGGRLRVEALPPPLGGPVGSTPLWHAVVRFPQRKQHLTLNFPQELFTARTASSAAGGMGSGAAAAAAAAAAYMLPYGAMGVPRSHKLVWVSSERWVTGVIVDREVEVYVTFDPLTEKDVGLKLAESLRRLFADKARQQELLVPGL</sequence>
<protein>
    <recommendedName>
        <fullName evidence="1">Vacuolar fusion protein MON1 homolog</fullName>
    </recommendedName>
</protein>
<dbReference type="PRINTS" id="PR01546">
    <property type="entry name" value="YEAST73DUF"/>
</dbReference>
<feature type="domain" description="FUZ/MON1/HPS1 second Longin" evidence="3">
    <location>
        <begin position="210"/>
        <end position="329"/>
    </location>
</feature>
<comment type="similarity">
    <text evidence="1">Belongs to the MON1/SAND family.</text>
</comment>